<evidence type="ECO:0000256" key="1">
    <source>
        <dbReference type="SAM" id="MobiDB-lite"/>
    </source>
</evidence>
<dbReference type="EMBL" id="JAHMHQ010000001">
    <property type="protein sequence ID" value="KAK1655855.1"/>
    <property type="molecule type" value="Genomic_DNA"/>
</dbReference>
<accession>A0AAJ0A7A2</accession>
<proteinExistence type="predicted"/>
<dbReference type="Proteomes" id="UP001243989">
    <property type="component" value="Unassembled WGS sequence"/>
</dbReference>
<dbReference type="AlphaFoldDB" id="A0AAJ0A7A2"/>
<evidence type="ECO:0000313" key="4">
    <source>
        <dbReference type="Proteomes" id="UP001243989"/>
    </source>
</evidence>
<name>A0AAJ0A7A2_9PEZI</name>
<evidence type="ECO:0000256" key="2">
    <source>
        <dbReference type="SAM" id="SignalP"/>
    </source>
</evidence>
<organism evidence="3 4">
    <name type="scientific">Colletotrichum phormii</name>
    <dbReference type="NCBI Taxonomy" id="359342"/>
    <lineage>
        <taxon>Eukaryota</taxon>
        <taxon>Fungi</taxon>
        <taxon>Dikarya</taxon>
        <taxon>Ascomycota</taxon>
        <taxon>Pezizomycotina</taxon>
        <taxon>Sordariomycetes</taxon>
        <taxon>Hypocreomycetidae</taxon>
        <taxon>Glomerellales</taxon>
        <taxon>Glomerellaceae</taxon>
        <taxon>Colletotrichum</taxon>
        <taxon>Colletotrichum acutatum species complex</taxon>
    </lineage>
</organism>
<evidence type="ECO:0008006" key="5">
    <source>
        <dbReference type="Google" id="ProtNLM"/>
    </source>
</evidence>
<gene>
    <name evidence="3" type="ORF">BDP81DRAFT_11007</name>
</gene>
<dbReference type="RefSeq" id="XP_060451899.1">
    <property type="nucleotide sequence ID" value="XM_060581467.1"/>
</dbReference>
<protein>
    <recommendedName>
        <fullName evidence="5">Secreted protein</fullName>
    </recommendedName>
</protein>
<comment type="caution">
    <text evidence="3">The sequence shown here is derived from an EMBL/GenBank/DDBJ whole genome shotgun (WGS) entry which is preliminary data.</text>
</comment>
<evidence type="ECO:0000313" key="3">
    <source>
        <dbReference type="EMBL" id="KAK1655855.1"/>
    </source>
</evidence>
<feature type="region of interest" description="Disordered" evidence="1">
    <location>
        <begin position="82"/>
        <end position="107"/>
    </location>
</feature>
<reference evidence="3" key="1">
    <citation type="submission" date="2021-06" db="EMBL/GenBank/DDBJ databases">
        <title>Comparative genomics, transcriptomics and evolutionary studies reveal genomic signatures of adaptation to plant cell wall in hemibiotrophic fungi.</title>
        <authorList>
            <consortium name="DOE Joint Genome Institute"/>
            <person name="Baroncelli R."/>
            <person name="Diaz J.F."/>
            <person name="Benocci T."/>
            <person name="Peng M."/>
            <person name="Battaglia E."/>
            <person name="Haridas S."/>
            <person name="Andreopoulos W."/>
            <person name="Labutti K."/>
            <person name="Pangilinan J."/>
            <person name="Floch G.L."/>
            <person name="Makela M.R."/>
            <person name="Henrissat B."/>
            <person name="Grigoriev I.V."/>
            <person name="Crouch J.A."/>
            <person name="De Vries R.P."/>
            <person name="Sukno S.A."/>
            <person name="Thon M.R."/>
        </authorList>
    </citation>
    <scope>NUCLEOTIDE SEQUENCE</scope>
    <source>
        <strain evidence="3">CBS 102054</strain>
    </source>
</reference>
<keyword evidence="2" id="KW-0732">Signal</keyword>
<feature type="signal peptide" evidence="2">
    <location>
        <begin position="1"/>
        <end position="23"/>
    </location>
</feature>
<keyword evidence="4" id="KW-1185">Reference proteome</keyword>
<dbReference type="GeneID" id="85466329"/>
<sequence>MRCNSTCLRCLLTAILWRRCCRSISLTCRLRHCLHGQAANAWEKATSATSPRLPCLCEVTNDTRGMAVLTATQTTEKRQRRCSPPFFSRSDKEHPIPIASPNSPAERHGLSGPVVDGVHYILLTGLTCRPVGCSTRSFGEQRDHFALNTTCSGGACSRLLWSPSDNVDTWAGAVPCPGSDNPKPPNSAVGFTPDLCRAHPSRGHLLFISGCSALLTHE</sequence>
<feature type="chain" id="PRO_5042554783" description="Secreted protein" evidence="2">
    <location>
        <begin position="24"/>
        <end position="218"/>
    </location>
</feature>